<feature type="transmembrane region" description="Helical" evidence="1">
    <location>
        <begin position="460"/>
        <end position="483"/>
    </location>
</feature>
<keyword evidence="4" id="KW-1185">Reference proteome</keyword>
<sequence>MNRIIAFSMKNVSALFIIVIMLFLGGFYSTTQLKIENMPDVSFPVVAVVTTYTGAPQDVLDQVTEPLEEKLANLEDLDSMTSTSSDNVSSIVLMFKQNADTDQKKLDVQDLLAEVDLPESAGTPKVSTFGAASTPANYLVAYAADGTSQAELDKHFEETIKPGLEGMKGIDHMDVIGARGTSLDIKLDASALELYGLGPSQVGDAVRAAATRSPIGSVKVNGNEKMARVTGAMNSLYELEQIEIPTPKGDVVTLSRLGEVKAITESDFIGRLDGKPAIGVILYKTGSANAVEFSKELERKLHEWESTLPNIVFQSTYDSADDIKHSIEGLVREGVMGALLASVMILLFLRNVRMTLIVLVSLPLSILITLLLMLQLGLTLNTMTLGGIFMAIGRVVDDSIVVIENIYASLEKAHRRNESVIALATNQVASAITSSTLATAGVFVPLGFVTGFVGEFIKPFALTISIALLASLLVALTVIPMLAKVMVLRSASGKAHHSDDKPGTLSGFYEKALRWSLNNRMKTLLVSGLLLAVTIAVTVPSLSVSLLPNPKSSKSMYFQIKLPYDTSFEVTNAITKQLETILADSGDSKGEPVFKFVEALVGYAGNDDERVPYASQIFVEVNDRVDPAQAKEQLNAFLLSELPAGSEVDARTLEADSGAMTEDFAYALKGEDQAQLQAAAAVVKEKLLAFPELTEVEDNLSDAKKEVQITVDPAKARAYGLNPAAVRDMAAVRIQKRELGDLKIDNETYATTVSIAETDQDSLEKLGNMPLQGASGTTVLLKEVAKIAEIEGAASLTREDRQQLVKVTAKIKGDDKSGISAKIAAELNKLELPEGVVPQAGGITEDINESFSQLFVAMGVAVFLVYLIMVVSFGNASAPFAILFSLPLAVIGGLLGLFLTGEALTATAMIGFLMLIGIVVTNAIVLVDRTQQLRAEGYAVREALIEAGKVRLRPIVMTAGATIVALLPLALGMAGEGVLIGKGLGIVVIGGLLTSTVLTLVVVPIVYEMIETVKLKMGKRFGHASHAEPARAAER</sequence>
<dbReference type="OrthoDB" id="9757876at2"/>
<feature type="transmembrane region" description="Helical" evidence="1">
    <location>
        <begin position="356"/>
        <end position="378"/>
    </location>
</feature>
<feature type="transmembrane region" description="Helical" evidence="1">
    <location>
        <begin position="854"/>
        <end position="873"/>
    </location>
</feature>
<dbReference type="SUPFAM" id="SSF82714">
    <property type="entry name" value="Multidrug efflux transporter AcrB TolC docking domain, DN and DC subdomains"/>
    <property type="match status" value="2"/>
</dbReference>
<dbReference type="Pfam" id="PF00873">
    <property type="entry name" value="ACR_tran"/>
    <property type="match status" value="1"/>
</dbReference>
<feature type="transmembrane region" description="Helical" evidence="1">
    <location>
        <begin position="384"/>
        <end position="407"/>
    </location>
</feature>
<feature type="transmembrane region" description="Helical" evidence="1">
    <location>
        <begin position="906"/>
        <end position="927"/>
    </location>
</feature>
<gene>
    <name evidence="3" type="ORF">DLM86_16380</name>
</gene>
<feature type="domain" description="SSD" evidence="2">
    <location>
        <begin position="354"/>
        <end position="485"/>
    </location>
</feature>
<dbReference type="Gene3D" id="3.30.2090.10">
    <property type="entry name" value="Multidrug efflux transporter AcrB TolC docking domain, DN and DC subdomains"/>
    <property type="match status" value="2"/>
</dbReference>
<dbReference type="AlphaFoldDB" id="A0A2V5K2I1"/>
<evidence type="ECO:0000313" key="3">
    <source>
        <dbReference type="EMBL" id="PYI53361.1"/>
    </source>
</evidence>
<name>A0A2V5K2I1_9BACL</name>
<feature type="transmembrane region" description="Helical" evidence="1">
    <location>
        <begin position="524"/>
        <end position="547"/>
    </location>
</feature>
<organism evidence="3 4">
    <name type="scientific">Paenibacillus flagellatus</name>
    <dbReference type="NCBI Taxonomy" id="2211139"/>
    <lineage>
        <taxon>Bacteria</taxon>
        <taxon>Bacillati</taxon>
        <taxon>Bacillota</taxon>
        <taxon>Bacilli</taxon>
        <taxon>Bacillales</taxon>
        <taxon>Paenibacillaceae</taxon>
        <taxon>Paenibacillus</taxon>
    </lineage>
</organism>
<reference evidence="3 4" key="1">
    <citation type="submission" date="2018-05" db="EMBL/GenBank/DDBJ databases">
        <title>Paenibacillus flagellatus sp. nov., isolated from selenium mineral soil.</title>
        <authorList>
            <person name="Dai X."/>
        </authorList>
    </citation>
    <scope>NUCLEOTIDE SEQUENCE [LARGE SCALE GENOMIC DNA]</scope>
    <source>
        <strain evidence="3 4">DXL2</strain>
    </source>
</reference>
<dbReference type="GO" id="GO:0042910">
    <property type="term" value="F:xenobiotic transmembrane transporter activity"/>
    <property type="evidence" value="ECO:0007669"/>
    <property type="project" value="TreeGrafter"/>
</dbReference>
<dbReference type="Gene3D" id="3.30.70.1320">
    <property type="entry name" value="Multidrug efflux transporter AcrB pore domain like"/>
    <property type="match status" value="1"/>
</dbReference>
<evidence type="ECO:0000256" key="1">
    <source>
        <dbReference type="SAM" id="Phobius"/>
    </source>
</evidence>
<dbReference type="RefSeq" id="WP_110841134.1">
    <property type="nucleotide sequence ID" value="NZ_QJVJ01000007.1"/>
</dbReference>
<evidence type="ECO:0000313" key="4">
    <source>
        <dbReference type="Proteomes" id="UP000247476"/>
    </source>
</evidence>
<keyword evidence="1" id="KW-0812">Transmembrane</keyword>
<dbReference type="InterPro" id="IPR027463">
    <property type="entry name" value="AcrB_DN_DC_subdom"/>
</dbReference>
<evidence type="ECO:0000259" key="2">
    <source>
        <dbReference type="PROSITE" id="PS50156"/>
    </source>
</evidence>
<keyword evidence="1" id="KW-0472">Membrane</keyword>
<feature type="transmembrane region" description="Helical" evidence="1">
    <location>
        <begin position="986"/>
        <end position="1010"/>
    </location>
</feature>
<dbReference type="PROSITE" id="PS50156">
    <property type="entry name" value="SSD"/>
    <property type="match status" value="1"/>
</dbReference>
<dbReference type="PRINTS" id="PR00702">
    <property type="entry name" value="ACRIFLAVINRP"/>
</dbReference>
<dbReference type="InterPro" id="IPR000731">
    <property type="entry name" value="SSD"/>
</dbReference>
<protein>
    <submittedName>
        <fullName evidence="3">AcrB/AcrD/AcrF family protein</fullName>
    </submittedName>
</protein>
<dbReference type="Proteomes" id="UP000247476">
    <property type="component" value="Unassembled WGS sequence"/>
</dbReference>
<keyword evidence="1" id="KW-1133">Transmembrane helix</keyword>
<dbReference type="PANTHER" id="PTHR32063:SF0">
    <property type="entry name" value="SWARMING MOTILITY PROTEIN SWRC"/>
    <property type="match status" value="1"/>
</dbReference>
<feature type="transmembrane region" description="Helical" evidence="1">
    <location>
        <begin position="12"/>
        <end position="29"/>
    </location>
</feature>
<dbReference type="Gene3D" id="3.30.70.1430">
    <property type="entry name" value="Multidrug efflux transporter AcrB pore domain"/>
    <property type="match status" value="2"/>
</dbReference>
<feature type="transmembrane region" description="Helical" evidence="1">
    <location>
        <begin position="428"/>
        <end position="448"/>
    </location>
</feature>
<dbReference type="SUPFAM" id="SSF82693">
    <property type="entry name" value="Multidrug efflux transporter AcrB pore domain, PN1, PN2, PC1 and PC2 subdomains"/>
    <property type="match status" value="2"/>
</dbReference>
<proteinExistence type="predicted"/>
<feature type="transmembrane region" description="Helical" evidence="1">
    <location>
        <begin position="330"/>
        <end position="349"/>
    </location>
</feature>
<dbReference type="PANTHER" id="PTHR32063">
    <property type="match status" value="1"/>
</dbReference>
<dbReference type="InterPro" id="IPR001036">
    <property type="entry name" value="Acrflvin-R"/>
</dbReference>
<dbReference type="Gene3D" id="1.20.1640.10">
    <property type="entry name" value="Multidrug efflux transporter AcrB transmembrane domain"/>
    <property type="match status" value="2"/>
</dbReference>
<feature type="transmembrane region" description="Helical" evidence="1">
    <location>
        <begin position="955"/>
        <end position="974"/>
    </location>
</feature>
<comment type="caution">
    <text evidence="3">The sequence shown here is derived from an EMBL/GenBank/DDBJ whole genome shotgun (WGS) entry which is preliminary data.</text>
</comment>
<dbReference type="SUPFAM" id="SSF82866">
    <property type="entry name" value="Multidrug efflux transporter AcrB transmembrane domain"/>
    <property type="match status" value="2"/>
</dbReference>
<dbReference type="Gene3D" id="3.30.70.1440">
    <property type="entry name" value="Multidrug efflux transporter AcrB pore domain"/>
    <property type="match status" value="1"/>
</dbReference>
<dbReference type="GO" id="GO:0005886">
    <property type="term" value="C:plasma membrane"/>
    <property type="evidence" value="ECO:0007669"/>
    <property type="project" value="TreeGrafter"/>
</dbReference>
<dbReference type="EMBL" id="QJVJ01000007">
    <property type="protein sequence ID" value="PYI53361.1"/>
    <property type="molecule type" value="Genomic_DNA"/>
</dbReference>
<feature type="transmembrane region" description="Helical" evidence="1">
    <location>
        <begin position="880"/>
        <end position="900"/>
    </location>
</feature>
<accession>A0A2V5K2I1</accession>